<dbReference type="InterPro" id="IPR006342">
    <property type="entry name" value="FkbM_mtfrase"/>
</dbReference>
<keyword evidence="3" id="KW-1185">Reference proteome</keyword>
<dbReference type="NCBIfam" id="TIGR01444">
    <property type="entry name" value="fkbM_fam"/>
    <property type="match status" value="1"/>
</dbReference>
<dbReference type="CDD" id="cd02440">
    <property type="entry name" value="AdoMet_MTases"/>
    <property type="match status" value="1"/>
</dbReference>
<evidence type="ECO:0000259" key="1">
    <source>
        <dbReference type="Pfam" id="PF05050"/>
    </source>
</evidence>
<keyword evidence="2" id="KW-0489">Methyltransferase</keyword>
<proteinExistence type="predicted"/>
<protein>
    <submittedName>
        <fullName evidence="2">Putative SAM-dependent methyltransferase</fullName>
    </submittedName>
</protein>
<evidence type="ECO:0000313" key="3">
    <source>
        <dbReference type="Proteomes" id="UP000069205"/>
    </source>
</evidence>
<dbReference type="STRING" id="42253.NITMOv2_3497"/>
<gene>
    <name evidence="2" type="ORF">NITMOv2_3497</name>
</gene>
<accession>A0A0K2GGA7</accession>
<dbReference type="PATRIC" id="fig|42253.5.peg.3449"/>
<name>A0A0K2GGA7_NITMO</name>
<dbReference type="AlphaFoldDB" id="A0A0K2GGA7"/>
<dbReference type="KEGG" id="nmv:NITMOv2_3497"/>
<dbReference type="GO" id="GO:0008168">
    <property type="term" value="F:methyltransferase activity"/>
    <property type="evidence" value="ECO:0007669"/>
    <property type="project" value="UniProtKB-KW"/>
</dbReference>
<dbReference type="PANTHER" id="PTHR34203:SF15">
    <property type="entry name" value="SLL1173 PROTEIN"/>
    <property type="match status" value="1"/>
</dbReference>
<dbReference type="InterPro" id="IPR029063">
    <property type="entry name" value="SAM-dependent_MTases_sf"/>
</dbReference>
<reference evidence="2 3" key="1">
    <citation type="journal article" date="2015" name="Proc. Natl. Acad. Sci. U.S.A.">
        <title>Expanded metabolic versatility of ubiquitous nitrite-oxidizing bacteria from the genus Nitrospira.</title>
        <authorList>
            <person name="Koch H."/>
            <person name="Lucker S."/>
            <person name="Albertsen M."/>
            <person name="Kitzinger K."/>
            <person name="Herbold C."/>
            <person name="Spieck E."/>
            <person name="Nielsen P.H."/>
            <person name="Wagner M."/>
            <person name="Daims H."/>
        </authorList>
    </citation>
    <scope>NUCLEOTIDE SEQUENCE [LARGE SCALE GENOMIC DNA]</scope>
    <source>
        <strain evidence="2 3">NSP M-1</strain>
    </source>
</reference>
<sequence length="314" mass="35660">MTSLGRSTVIVLRDTATRIRSLYYVIKSTKNWFDALLVRYGKKENSRAIFRNGFQIDVTRPTWEKYILHTHLFSLLPSAKLSNESIQFHYLGRELEFEFGKYGFDTIFEIFAFDPYRGFLSRLSPKGKCVIDIGAAFGDTAIYFLLQGATRVVGFEAFPGYYRLAEQNIRKNGLADSCEVVLSAVGGEPGSIIVDPGSEAMFGANFATPETGQTVPMVTLTEIVKRYGVTDAFLKLDTEGFEYEILLKTPKAVLRKFSDMMIEYHYGFERLEPYLQECGYSTYHTGPTHVYVPHLIGEEARNMYTGHILAKRID</sequence>
<organism evidence="2 3">
    <name type="scientific">Nitrospira moscoviensis</name>
    <dbReference type="NCBI Taxonomy" id="42253"/>
    <lineage>
        <taxon>Bacteria</taxon>
        <taxon>Pseudomonadati</taxon>
        <taxon>Nitrospirota</taxon>
        <taxon>Nitrospiria</taxon>
        <taxon>Nitrospirales</taxon>
        <taxon>Nitrospiraceae</taxon>
        <taxon>Nitrospira</taxon>
    </lineage>
</organism>
<dbReference type="InterPro" id="IPR052514">
    <property type="entry name" value="SAM-dependent_MTase"/>
</dbReference>
<dbReference type="Proteomes" id="UP000069205">
    <property type="component" value="Chromosome"/>
</dbReference>
<dbReference type="GO" id="GO:0032259">
    <property type="term" value="P:methylation"/>
    <property type="evidence" value="ECO:0007669"/>
    <property type="project" value="UniProtKB-KW"/>
</dbReference>
<dbReference type="SUPFAM" id="SSF53335">
    <property type="entry name" value="S-adenosyl-L-methionine-dependent methyltransferases"/>
    <property type="match status" value="1"/>
</dbReference>
<dbReference type="Gene3D" id="3.40.50.150">
    <property type="entry name" value="Vaccinia Virus protein VP39"/>
    <property type="match status" value="1"/>
</dbReference>
<evidence type="ECO:0000313" key="2">
    <source>
        <dbReference type="EMBL" id="ALA59889.1"/>
    </source>
</evidence>
<dbReference type="EMBL" id="CP011801">
    <property type="protein sequence ID" value="ALA59889.1"/>
    <property type="molecule type" value="Genomic_DNA"/>
</dbReference>
<dbReference type="PANTHER" id="PTHR34203">
    <property type="entry name" value="METHYLTRANSFERASE, FKBM FAMILY PROTEIN"/>
    <property type="match status" value="1"/>
</dbReference>
<keyword evidence="2" id="KW-0808">Transferase</keyword>
<dbReference type="Pfam" id="PF05050">
    <property type="entry name" value="Methyltransf_21"/>
    <property type="match status" value="1"/>
</dbReference>
<feature type="domain" description="Methyltransferase FkbM" evidence="1">
    <location>
        <begin position="132"/>
        <end position="281"/>
    </location>
</feature>